<proteinExistence type="predicted"/>
<sequence length="526" mass="58361">MMVPAGMSLALSVLVCLFAGIPGQGFAPPEGARRDFTVFIVGLDYETNSQISDDTSQMYNDAKAAVSDRERMLNDTIMQVVMTIVWYIHRPNDNGGGDYENQIVKLLEPYGGFIDRVDFKNGSPCVAAVVYWVDVQDGVYRSALEGVSEATLMVWDKPWRLSLEGCNPNLHVLTFNLYLRGKPWMDEMANHSSSVYMQMERLIQSEFSELGGRIRTLELTDNNGCIRAFVDWEADNPGEIFMLTSRAKDRGLMLDNQKMTVSTRPCPPSDADVNQCPPVPPGTSGICIHGCDDNNPEMACDEGYKCCSNGCGKVCVRVGYKVRVTASVVASTILPTSIAPMEGMVEPYINNMVTQYFNNGSASPVVGVEFSFTMDYKTIAGRDYSRMNVNIYLAEDLDNAVLTQGLHMIEGLTLPFDMEQIRIAQAEFLPYSLLEMRSCGGVECHGICKHQITGEDYCSCGAGRMGPACSEFDKEKKKNIVNNNTNNNNDDNDDANDDNDDHHDDDGEYVYDTDDDDDDNNNNNNK</sequence>
<evidence type="ECO:0000256" key="2">
    <source>
        <dbReference type="SAM" id="SignalP"/>
    </source>
</evidence>
<feature type="compositionally biased region" description="Acidic residues" evidence="1">
    <location>
        <begin position="506"/>
        <end position="520"/>
    </location>
</feature>
<dbReference type="InterPro" id="IPR000742">
    <property type="entry name" value="EGF"/>
</dbReference>
<accession>A0AAV4ICS6</accession>
<protein>
    <submittedName>
        <fullName evidence="4">Chelonianin</fullName>
    </submittedName>
</protein>
<dbReference type="AlphaFoldDB" id="A0AAV4ICS6"/>
<dbReference type="EMBL" id="BMAT01009523">
    <property type="protein sequence ID" value="GFS07993.1"/>
    <property type="molecule type" value="Genomic_DNA"/>
</dbReference>
<dbReference type="PROSITE" id="PS51390">
    <property type="entry name" value="WAP"/>
    <property type="match status" value="1"/>
</dbReference>
<dbReference type="InterPro" id="IPR008197">
    <property type="entry name" value="WAP_dom"/>
</dbReference>
<gene>
    <name evidence="4" type="ORF">ElyMa_004745700</name>
</gene>
<dbReference type="CDD" id="cd00199">
    <property type="entry name" value="WAP"/>
    <property type="match status" value="1"/>
</dbReference>
<feature type="chain" id="PRO_5043797565" evidence="2">
    <location>
        <begin position="26"/>
        <end position="526"/>
    </location>
</feature>
<feature type="compositionally biased region" description="Acidic residues" evidence="1">
    <location>
        <begin position="490"/>
        <end position="499"/>
    </location>
</feature>
<dbReference type="GO" id="GO:0005576">
    <property type="term" value="C:extracellular region"/>
    <property type="evidence" value="ECO:0007669"/>
    <property type="project" value="InterPro"/>
</dbReference>
<keyword evidence="5" id="KW-1185">Reference proteome</keyword>
<reference evidence="4 5" key="1">
    <citation type="journal article" date="2021" name="Elife">
        <title>Chloroplast acquisition without the gene transfer in kleptoplastic sea slugs, Plakobranchus ocellatus.</title>
        <authorList>
            <person name="Maeda T."/>
            <person name="Takahashi S."/>
            <person name="Yoshida T."/>
            <person name="Shimamura S."/>
            <person name="Takaki Y."/>
            <person name="Nagai Y."/>
            <person name="Toyoda A."/>
            <person name="Suzuki Y."/>
            <person name="Arimoto A."/>
            <person name="Ishii H."/>
            <person name="Satoh N."/>
            <person name="Nishiyama T."/>
            <person name="Hasebe M."/>
            <person name="Maruyama T."/>
            <person name="Minagawa J."/>
            <person name="Obokata J."/>
            <person name="Shigenobu S."/>
        </authorList>
    </citation>
    <scope>NUCLEOTIDE SEQUENCE [LARGE SCALE GENOMIC DNA]</scope>
</reference>
<feature type="region of interest" description="Disordered" evidence="1">
    <location>
        <begin position="480"/>
        <end position="526"/>
    </location>
</feature>
<evidence type="ECO:0000256" key="1">
    <source>
        <dbReference type="SAM" id="MobiDB-lite"/>
    </source>
</evidence>
<name>A0AAV4ICS6_9GAST</name>
<feature type="signal peptide" evidence="2">
    <location>
        <begin position="1"/>
        <end position="25"/>
    </location>
</feature>
<dbReference type="Pfam" id="PF00095">
    <property type="entry name" value="WAP"/>
    <property type="match status" value="1"/>
</dbReference>
<organism evidence="4 5">
    <name type="scientific">Elysia marginata</name>
    <dbReference type="NCBI Taxonomy" id="1093978"/>
    <lineage>
        <taxon>Eukaryota</taxon>
        <taxon>Metazoa</taxon>
        <taxon>Spiralia</taxon>
        <taxon>Lophotrochozoa</taxon>
        <taxon>Mollusca</taxon>
        <taxon>Gastropoda</taxon>
        <taxon>Heterobranchia</taxon>
        <taxon>Euthyneura</taxon>
        <taxon>Panpulmonata</taxon>
        <taxon>Sacoglossa</taxon>
        <taxon>Placobranchoidea</taxon>
        <taxon>Plakobranchidae</taxon>
        <taxon>Elysia</taxon>
    </lineage>
</organism>
<dbReference type="GO" id="GO:0030414">
    <property type="term" value="F:peptidase inhibitor activity"/>
    <property type="evidence" value="ECO:0007669"/>
    <property type="project" value="InterPro"/>
</dbReference>
<evidence type="ECO:0000259" key="3">
    <source>
        <dbReference type="PROSITE" id="PS51390"/>
    </source>
</evidence>
<dbReference type="PROSITE" id="PS00022">
    <property type="entry name" value="EGF_1"/>
    <property type="match status" value="1"/>
</dbReference>
<dbReference type="Proteomes" id="UP000762676">
    <property type="component" value="Unassembled WGS sequence"/>
</dbReference>
<keyword evidence="2" id="KW-0732">Signal</keyword>
<evidence type="ECO:0000313" key="4">
    <source>
        <dbReference type="EMBL" id="GFS07993.1"/>
    </source>
</evidence>
<evidence type="ECO:0000313" key="5">
    <source>
        <dbReference type="Proteomes" id="UP000762676"/>
    </source>
</evidence>
<feature type="domain" description="WAP" evidence="3">
    <location>
        <begin position="267"/>
        <end position="319"/>
    </location>
</feature>
<comment type="caution">
    <text evidence="4">The sequence shown here is derived from an EMBL/GenBank/DDBJ whole genome shotgun (WGS) entry which is preliminary data.</text>
</comment>